<dbReference type="OrthoDB" id="410381at2759"/>
<evidence type="ECO:0008006" key="3">
    <source>
        <dbReference type="Google" id="ProtNLM"/>
    </source>
</evidence>
<protein>
    <recommendedName>
        <fullName evidence="3">Rna-directed dna polymerase from mobile element jockey-like</fullName>
    </recommendedName>
</protein>
<organism evidence="1 2">
    <name type="scientific">Limosa lapponica baueri</name>
    <dbReference type="NCBI Taxonomy" id="1758121"/>
    <lineage>
        <taxon>Eukaryota</taxon>
        <taxon>Metazoa</taxon>
        <taxon>Chordata</taxon>
        <taxon>Craniata</taxon>
        <taxon>Vertebrata</taxon>
        <taxon>Euteleostomi</taxon>
        <taxon>Archelosauria</taxon>
        <taxon>Archosauria</taxon>
        <taxon>Dinosauria</taxon>
        <taxon>Saurischia</taxon>
        <taxon>Theropoda</taxon>
        <taxon>Coelurosauria</taxon>
        <taxon>Aves</taxon>
        <taxon>Neognathae</taxon>
        <taxon>Neoaves</taxon>
        <taxon>Charadriiformes</taxon>
        <taxon>Scolopacidae</taxon>
        <taxon>Limosa</taxon>
    </lineage>
</organism>
<gene>
    <name evidence="1" type="ORF">llap_8414</name>
</gene>
<dbReference type="AlphaFoldDB" id="A0A2I0U5C7"/>
<dbReference type="Proteomes" id="UP000233556">
    <property type="component" value="Unassembled WGS sequence"/>
</dbReference>
<reference evidence="2" key="2">
    <citation type="submission" date="2017-12" db="EMBL/GenBank/DDBJ databases">
        <title>Genome sequence of the Bar-tailed Godwit (Limosa lapponica baueri).</title>
        <authorList>
            <person name="Lima N.C.B."/>
            <person name="Parody-Merino A.M."/>
            <person name="Battley P.F."/>
            <person name="Fidler A.E."/>
            <person name="Prosdocimi F."/>
        </authorList>
    </citation>
    <scope>NUCLEOTIDE SEQUENCE [LARGE SCALE GENOMIC DNA]</scope>
</reference>
<reference evidence="2" key="1">
    <citation type="submission" date="2017-11" db="EMBL/GenBank/DDBJ databases">
        <authorList>
            <person name="Lima N.C."/>
            <person name="Parody-Merino A.M."/>
            <person name="Battley P.F."/>
            <person name="Fidler A.E."/>
            <person name="Prosdocimi F."/>
        </authorList>
    </citation>
    <scope>NUCLEOTIDE SEQUENCE [LARGE SCALE GENOMIC DNA]</scope>
</reference>
<sequence>MRTLRSSARPSARFFHPGWGNPNHGYRLGNDWIASSLAEKDLGILVDEKLSMSQQSALTAQKANRILDCIKESTASSLREVILPLYSALASPLCSAASCSGASAQEGQGPVGAGPDEATETLGGLEPLCWEDRLRELGVFSLEKRRPWSPFQSLKGLQESWGGTLDEGGEP</sequence>
<evidence type="ECO:0000313" key="1">
    <source>
        <dbReference type="EMBL" id="PKU41266.1"/>
    </source>
</evidence>
<name>A0A2I0U5C7_LIMLA</name>
<proteinExistence type="predicted"/>
<keyword evidence="2" id="KW-1185">Reference proteome</keyword>
<dbReference type="EMBL" id="KZ506140">
    <property type="protein sequence ID" value="PKU41266.1"/>
    <property type="molecule type" value="Genomic_DNA"/>
</dbReference>
<evidence type="ECO:0000313" key="2">
    <source>
        <dbReference type="Proteomes" id="UP000233556"/>
    </source>
</evidence>
<dbReference type="PANTHER" id="PTHR33332">
    <property type="entry name" value="REVERSE TRANSCRIPTASE DOMAIN-CONTAINING PROTEIN"/>
    <property type="match status" value="1"/>
</dbReference>
<accession>A0A2I0U5C7</accession>